<feature type="transmembrane region" description="Helical" evidence="6">
    <location>
        <begin position="293"/>
        <end position="311"/>
    </location>
</feature>
<dbReference type="GO" id="GO:0015648">
    <property type="term" value="F:lipid-linked peptidoglycan transporter activity"/>
    <property type="evidence" value="ECO:0007669"/>
    <property type="project" value="TreeGrafter"/>
</dbReference>
<feature type="transmembrane region" description="Helical" evidence="6">
    <location>
        <begin position="87"/>
        <end position="105"/>
    </location>
</feature>
<gene>
    <name evidence="7" type="ORF">J3U88_11130</name>
</gene>
<accession>A0A8J7U570</accession>
<feature type="transmembrane region" description="Helical" evidence="6">
    <location>
        <begin position="163"/>
        <end position="182"/>
    </location>
</feature>
<dbReference type="PANTHER" id="PTHR30474">
    <property type="entry name" value="CELL CYCLE PROTEIN"/>
    <property type="match status" value="1"/>
</dbReference>
<evidence type="ECO:0000256" key="2">
    <source>
        <dbReference type="ARBA" id="ARBA00022692"/>
    </source>
</evidence>
<evidence type="ECO:0000256" key="5">
    <source>
        <dbReference type="ARBA" id="ARBA00023136"/>
    </source>
</evidence>
<dbReference type="GO" id="GO:0008360">
    <property type="term" value="P:regulation of cell shape"/>
    <property type="evidence" value="ECO:0007669"/>
    <property type="project" value="UniProtKB-KW"/>
</dbReference>
<dbReference type="EMBL" id="JAFREP010000008">
    <property type="protein sequence ID" value="MBO1319011.1"/>
    <property type="molecule type" value="Genomic_DNA"/>
</dbReference>
<keyword evidence="8" id="KW-1185">Reference proteome</keyword>
<feature type="transmembrane region" description="Helical" evidence="6">
    <location>
        <begin position="490"/>
        <end position="512"/>
    </location>
</feature>
<feature type="transmembrane region" description="Helical" evidence="6">
    <location>
        <begin position="194"/>
        <end position="215"/>
    </location>
</feature>
<organism evidence="7 8">
    <name type="scientific">Acanthopleuribacter pedis</name>
    <dbReference type="NCBI Taxonomy" id="442870"/>
    <lineage>
        <taxon>Bacteria</taxon>
        <taxon>Pseudomonadati</taxon>
        <taxon>Acidobacteriota</taxon>
        <taxon>Holophagae</taxon>
        <taxon>Acanthopleuribacterales</taxon>
        <taxon>Acanthopleuribacteraceae</taxon>
        <taxon>Acanthopleuribacter</taxon>
    </lineage>
</organism>
<comment type="caution">
    <text evidence="7">The sequence shown here is derived from an EMBL/GenBank/DDBJ whole genome shotgun (WGS) entry which is preliminary data.</text>
</comment>
<keyword evidence="3" id="KW-0133">Cell shape</keyword>
<dbReference type="InterPro" id="IPR001182">
    <property type="entry name" value="FtsW/RodA"/>
</dbReference>
<feature type="transmembrane region" description="Helical" evidence="6">
    <location>
        <begin position="458"/>
        <end position="478"/>
    </location>
</feature>
<feature type="transmembrane region" description="Helical" evidence="6">
    <location>
        <begin position="49"/>
        <end position="67"/>
    </location>
</feature>
<proteinExistence type="predicted"/>
<reference evidence="7" key="1">
    <citation type="submission" date="2021-03" db="EMBL/GenBank/DDBJ databases">
        <authorList>
            <person name="Wang G."/>
        </authorList>
    </citation>
    <scope>NUCLEOTIDE SEQUENCE</scope>
    <source>
        <strain evidence="7">KCTC 12899</strain>
    </source>
</reference>
<evidence type="ECO:0000313" key="8">
    <source>
        <dbReference type="Proteomes" id="UP000664417"/>
    </source>
</evidence>
<dbReference type="RefSeq" id="WP_207858832.1">
    <property type="nucleotide sequence ID" value="NZ_JAFREP010000008.1"/>
</dbReference>
<protein>
    <submittedName>
        <fullName evidence="7">FtsW/RodA/SpoVE family cell cycle protein</fullName>
    </submittedName>
</protein>
<evidence type="ECO:0000256" key="4">
    <source>
        <dbReference type="ARBA" id="ARBA00022989"/>
    </source>
</evidence>
<evidence type="ECO:0000256" key="6">
    <source>
        <dbReference type="SAM" id="Phobius"/>
    </source>
</evidence>
<keyword evidence="5 6" id="KW-0472">Membrane</keyword>
<dbReference type="AlphaFoldDB" id="A0A8J7U570"/>
<feature type="transmembrane region" description="Helical" evidence="6">
    <location>
        <begin position="317"/>
        <end position="334"/>
    </location>
</feature>
<dbReference type="GO" id="GO:0032153">
    <property type="term" value="C:cell division site"/>
    <property type="evidence" value="ECO:0007669"/>
    <property type="project" value="TreeGrafter"/>
</dbReference>
<feature type="transmembrane region" description="Helical" evidence="6">
    <location>
        <begin position="125"/>
        <end position="151"/>
    </location>
</feature>
<name>A0A8J7U570_9BACT</name>
<evidence type="ECO:0000256" key="1">
    <source>
        <dbReference type="ARBA" id="ARBA00004141"/>
    </source>
</evidence>
<feature type="transmembrane region" description="Helical" evidence="6">
    <location>
        <begin position="227"/>
        <end position="249"/>
    </location>
</feature>
<keyword evidence="2 6" id="KW-0812">Transmembrane</keyword>
<feature type="transmembrane region" description="Helical" evidence="6">
    <location>
        <begin position="261"/>
        <end position="281"/>
    </location>
</feature>
<dbReference type="GO" id="GO:0051301">
    <property type="term" value="P:cell division"/>
    <property type="evidence" value="ECO:0007669"/>
    <property type="project" value="InterPro"/>
</dbReference>
<feature type="transmembrane region" description="Helical" evidence="6">
    <location>
        <begin position="341"/>
        <end position="358"/>
    </location>
</feature>
<feature type="transmembrane region" description="Helical" evidence="6">
    <location>
        <begin position="413"/>
        <end position="437"/>
    </location>
</feature>
<dbReference type="GO" id="GO:0005886">
    <property type="term" value="C:plasma membrane"/>
    <property type="evidence" value="ECO:0007669"/>
    <property type="project" value="TreeGrafter"/>
</dbReference>
<evidence type="ECO:0000256" key="3">
    <source>
        <dbReference type="ARBA" id="ARBA00022960"/>
    </source>
</evidence>
<sequence length="574" mass="63727">MNRLEQALAYVSQRKSLWFKTLLTGIALYLLWQIALFTLLVLSAENRPFLLRAVLQTLEIILVLILVKRIVRAGPTAPEIFERRYLAATWVLFGLWLCVMVPMGFEIRDPYLYGTANFDPYQHLVIPMITGFRGYLFAVWLMCGIATLVLYGVKKRWADVDEVLLPLVCHLIFTGILILVRLGPDRTKTAMIGWNQAVFFLIGAVAFGIIISPAVRERLMNFADRYPYILLIITIALIGGTFFFGTALSGGRKLWYRVGPLTIQPIEISKILFVYVVAAFLEKKAYTFQKSRRLSSLISLGVMCLSLFLVLLLQKDLGPIMVLVIVCLWMFVSVSGRIDLLATALLAIGTVIGLAFWFKQPSMVYHRIMDFVDPLQYSSQMTYALWTQASGDLWGTALGMSRAYKVPVIESDYIFTAILAEKGWIGAAVVLTVFWAFSIRGIQLARFLVKGHSRDATFMMGVVMVLFVQQVVIVAGNLNMLPLSGLTLPFVSAGGSSLVVNLGVLALMLGLVARHTRPAQITETGQVKSIPMPIAAANPTRVEPEFEPSVRDDEMVLGGRAFRAGSAVKPGGHA</sequence>
<dbReference type="Pfam" id="PF01098">
    <property type="entry name" value="FTSW_RODA_SPOVE"/>
    <property type="match status" value="1"/>
</dbReference>
<keyword evidence="4 6" id="KW-1133">Transmembrane helix</keyword>
<comment type="subcellular location">
    <subcellularLocation>
        <location evidence="1">Membrane</location>
        <topology evidence="1">Multi-pass membrane protein</topology>
    </subcellularLocation>
</comment>
<dbReference type="PANTHER" id="PTHR30474:SF3">
    <property type="entry name" value="PEPTIDOGLYCAN GLYCOSYLTRANSFERASE RODA"/>
    <property type="match status" value="1"/>
</dbReference>
<evidence type="ECO:0000313" key="7">
    <source>
        <dbReference type="EMBL" id="MBO1319011.1"/>
    </source>
</evidence>
<dbReference type="Proteomes" id="UP000664417">
    <property type="component" value="Unassembled WGS sequence"/>
</dbReference>
<feature type="transmembrane region" description="Helical" evidence="6">
    <location>
        <begin position="21"/>
        <end position="43"/>
    </location>
</feature>